<gene>
    <name evidence="2" type="ORF">SLEP1_g30672</name>
</gene>
<organism evidence="2 3">
    <name type="scientific">Rubroshorea leprosula</name>
    <dbReference type="NCBI Taxonomy" id="152421"/>
    <lineage>
        <taxon>Eukaryota</taxon>
        <taxon>Viridiplantae</taxon>
        <taxon>Streptophyta</taxon>
        <taxon>Embryophyta</taxon>
        <taxon>Tracheophyta</taxon>
        <taxon>Spermatophyta</taxon>
        <taxon>Magnoliopsida</taxon>
        <taxon>eudicotyledons</taxon>
        <taxon>Gunneridae</taxon>
        <taxon>Pentapetalae</taxon>
        <taxon>rosids</taxon>
        <taxon>malvids</taxon>
        <taxon>Malvales</taxon>
        <taxon>Dipterocarpaceae</taxon>
        <taxon>Rubroshorea</taxon>
    </lineage>
</organism>
<dbReference type="AlphaFoldDB" id="A0AAV5K920"/>
<feature type="transmembrane region" description="Helical" evidence="1">
    <location>
        <begin position="12"/>
        <end position="34"/>
    </location>
</feature>
<dbReference type="EMBL" id="BPVZ01000055">
    <property type="protein sequence ID" value="GKV20572.1"/>
    <property type="molecule type" value="Genomic_DNA"/>
</dbReference>
<keyword evidence="1" id="KW-0472">Membrane</keyword>
<evidence type="ECO:0000256" key="1">
    <source>
        <dbReference type="SAM" id="Phobius"/>
    </source>
</evidence>
<keyword evidence="1" id="KW-1133">Transmembrane helix</keyword>
<protein>
    <recommendedName>
        <fullName evidence="4">Secreted protein</fullName>
    </recommendedName>
</protein>
<comment type="caution">
    <text evidence="2">The sequence shown here is derived from an EMBL/GenBank/DDBJ whole genome shotgun (WGS) entry which is preliminary data.</text>
</comment>
<evidence type="ECO:0000313" key="2">
    <source>
        <dbReference type="EMBL" id="GKV20572.1"/>
    </source>
</evidence>
<name>A0AAV5K920_9ROSI</name>
<sequence>MLLLKTALSTRIFSSCTILIHFLSGIVSQAYILLPRPCCLNYTKRERFAHHWICAEGRIIIDIWLVALRILAVRAVTVKLALYLHIQIRVLRGLAGILKPLTFATALIKFFNCYSIA</sequence>
<keyword evidence="1" id="KW-0812">Transmembrane</keyword>
<reference evidence="2 3" key="1">
    <citation type="journal article" date="2021" name="Commun. Biol.">
        <title>The genome of Shorea leprosula (Dipterocarpaceae) highlights the ecological relevance of drought in aseasonal tropical rainforests.</title>
        <authorList>
            <person name="Ng K.K.S."/>
            <person name="Kobayashi M.J."/>
            <person name="Fawcett J.A."/>
            <person name="Hatakeyama M."/>
            <person name="Paape T."/>
            <person name="Ng C.H."/>
            <person name="Ang C.C."/>
            <person name="Tnah L.H."/>
            <person name="Lee C.T."/>
            <person name="Nishiyama T."/>
            <person name="Sese J."/>
            <person name="O'Brien M.J."/>
            <person name="Copetti D."/>
            <person name="Mohd Noor M.I."/>
            <person name="Ong R.C."/>
            <person name="Putra M."/>
            <person name="Sireger I.Z."/>
            <person name="Indrioko S."/>
            <person name="Kosugi Y."/>
            <person name="Izuno A."/>
            <person name="Isagi Y."/>
            <person name="Lee S.L."/>
            <person name="Shimizu K.K."/>
        </authorList>
    </citation>
    <scope>NUCLEOTIDE SEQUENCE [LARGE SCALE GENOMIC DNA]</scope>
    <source>
        <strain evidence="2">214</strain>
    </source>
</reference>
<keyword evidence="3" id="KW-1185">Reference proteome</keyword>
<evidence type="ECO:0000313" key="3">
    <source>
        <dbReference type="Proteomes" id="UP001054252"/>
    </source>
</evidence>
<proteinExistence type="predicted"/>
<evidence type="ECO:0008006" key="4">
    <source>
        <dbReference type="Google" id="ProtNLM"/>
    </source>
</evidence>
<dbReference type="Proteomes" id="UP001054252">
    <property type="component" value="Unassembled WGS sequence"/>
</dbReference>
<accession>A0AAV5K920</accession>